<keyword evidence="5" id="KW-0067">ATP-binding</keyword>
<dbReference type="GO" id="GO:0005391">
    <property type="term" value="F:P-type sodium:potassium-exchanging transporter activity"/>
    <property type="evidence" value="ECO:0007669"/>
    <property type="project" value="TreeGrafter"/>
</dbReference>
<dbReference type="InterPro" id="IPR001757">
    <property type="entry name" value="P_typ_ATPase"/>
</dbReference>
<feature type="transmembrane region" description="Helical" evidence="8">
    <location>
        <begin position="129"/>
        <end position="150"/>
    </location>
</feature>
<dbReference type="PRINTS" id="PR00121">
    <property type="entry name" value="NAKATPASE"/>
</dbReference>
<dbReference type="NCBIfam" id="TIGR01494">
    <property type="entry name" value="ATPase_P-type"/>
    <property type="match status" value="1"/>
</dbReference>
<dbReference type="PRINTS" id="PR00119">
    <property type="entry name" value="CATATPASE"/>
</dbReference>
<dbReference type="GO" id="GO:1990573">
    <property type="term" value="P:potassium ion import across plasma membrane"/>
    <property type="evidence" value="ECO:0007669"/>
    <property type="project" value="TreeGrafter"/>
</dbReference>
<dbReference type="SUPFAM" id="SSF81653">
    <property type="entry name" value="Calcium ATPase, transduction domain A"/>
    <property type="match status" value="1"/>
</dbReference>
<accession>A0A914QXR0</accession>
<dbReference type="SMART" id="SM00831">
    <property type="entry name" value="Cation_ATPase_N"/>
    <property type="match status" value="1"/>
</dbReference>
<dbReference type="GO" id="GO:0036376">
    <property type="term" value="P:sodium ion export across plasma membrane"/>
    <property type="evidence" value="ECO:0007669"/>
    <property type="project" value="TreeGrafter"/>
</dbReference>
<dbReference type="SUPFAM" id="SSF56784">
    <property type="entry name" value="HAD-like"/>
    <property type="match status" value="1"/>
</dbReference>
<dbReference type="InterPro" id="IPR036412">
    <property type="entry name" value="HAD-like_sf"/>
</dbReference>
<dbReference type="PANTHER" id="PTHR43294:SF21">
    <property type="entry name" value="CATION TRANSPORTING ATPASE"/>
    <property type="match status" value="1"/>
</dbReference>
<evidence type="ECO:0000256" key="7">
    <source>
        <dbReference type="ARBA" id="ARBA00023136"/>
    </source>
</evidence>
<dbReference type="InterPro" id="IPR023298">
    <property type="entry name" value="ATPase_P-typ_TM_dom_sf"/>
</dbReference>
<protein>
    <submittedName>
        <fullName evidence="11">Cation-transporting P-type ATPase N-terminal domain-containing protein</fullName>
    </submittedName>
</protein>
<keyword evidence="2" id="KW-1003">Cell membrane</keyword>
<name>A0A914QXR0_9BILA</name>
<evidence type="ECO:0000256" key="4">
    <source>
        <dbReference type="ARBA" id="ARBA00022741"/>
    </source>
</evidence>
<dbReference type="GO" id="GO:0006883">
    <property type="term" value="P:intracellular sodium ion homeostasis"/>
    <property type="evidence" value="ECO:0007669"/>
    <property type="project" value="TreeGrafter"/>
</dbReference>
<dbReference type="SUPFAM" id="SSF81660">
    <property type="entry name" value="Metal cation-transporting ATPase, ATP-binding domain N"/>
    <property type="match status" value="1"/>
</dbReference>
<evidence type="ECO:0000256" key="8">
    <source>
        <dbReference type="SAM" id="Phobius"/>
    </source>
</evidence>
<dbReference type="InterPro" id="IPR023214">
    <property type="entry name" value="HAD_sf"/>
</dbReference>
<dbReference type="GO" id="GO:0005524">
    <property type="term" value="F:ATP binding"/>
    <property type="evidence" value="ECO:0007669"/>
    <property type="project" value="UniProtKB-KW"/>
</dbReference>
<dbReference type="Gene3D" id="1.20.1110.10">
    <property type="entry name" value="Calcium-transporting ATPase, transmembrane domain"/>
    <property type="match status" value="1"/>
</dbReference>
<keyword evidence="7 8" id="KW-0472">Membrane</keyword>
<evidence type="ECO:0000313" key="10">
    <source>
        <dbReference type="Proteomes" id="UP000887578"/>
    </source>
</evidence>
<dbReference type="InterPro" id="IPR023299">
    <property type="entry name" value="ATPase_P-typ_cyto_dom_N"/>
</dbReference>
<keyword evidence="10" id="KW-1185">Reference proteome</keyword>
<dbReference type="PROSITE" id="PS00154">
    <property type="entry name" value="ATPASE_E1_E2"/>
    <property type="match status" value="1"/>
</dbReference>
<feature type="domain" description="Cation-transporting P-type ATPase N-terminal" evidence="9">
    <location>
        <begin position="36"/>
        <end position="118"/>
    </location>
</feature>
<proteinExistence type="predicted"/>
<dbReference type="GO" id="GO:0030007">
    <property type="term" value="P:intracellular potassium ion homeostasis"/>
    <property type="evidence" value="ECO:0007669"/>
    <property type="project" value="TreeGrafter"/>
</dbReference>
<dbReference type="Pfam" id="PF13246">
    <property type="entry name" value="Cation_ATPase"/>
    <property type="match status" value="1"/>
</dbReference>
<comment type="subcellular location">
    <subcellularLocation>
        <location evidence="1">Cell membrane</location>
        <topology evidence="1">Multi-pass membrane protein</topology>
    </subcellularLocation>
</comment>
<evidence type="ECO:0000256" key="6">
    <source>
        <dbReference type="ARBA" id="ARBA00022989"/>
    </source>
</evidence>
<evidence type="ECO:0000256" key="1">
    <source>
        <dbReference type="ARBA" id="ARBA00004651"/>
    </source>
</evidence>
<dbReference type="InterPro" id="IPR050510">
    <property type="entry name" value="Cation_transp_ATPase_P-type"/>
</dbReference>
<evidence type="ECO:0000256" key="2">
    <source>
        <dbReference type="ARBA" id="ARBA00022475"/>
    </source>
</evidence>
<dbReference type="Pfam" id="PF00690">
    <property type="entry name" value="Cation_ATPase_N"/>
    <property type="match status" value="1"/>
</dbReference>
<sequence length="742" mass="84034">MNSLPNLFSKFVRHRVRPADIETPEERFQLVGNSYVEHHLTIYEICDVYADSFIDPEFPERGDGLSTVEARKRLKDGGMNIINPPKEQSNMKLFMKQFLYKFWLLLLGAAFLSLLTYFIHLYHGNYETLNLYCAIILICIVLCMSFVSFWQEKKTMRVVSDFKNLLPQTCFVMRDCEERQVQCEELVVGDLINIRCGQRIPADIRILQANGLKIESSAITGDHQPISYTCEPSASHISVFDAHNVAFKGSYCVEGDGFGVVIRTGHYTVLGNITDLQSLVTPTESLLQLEIAKFVQFISIIALSMAVIFFLIGCVVARFENILYHFITGFLIIIVANVPQGLPAMVMSQLAIIARRMAKKNVYIKKLDIIDELGAATLICTDKTGTLTQNLMILTDMWYNKRHFSIHGEMKQSHLKTMKHFAKKELEKPLPDLLSVMSVCNKAQFERMRRSFRRISTKMALESRERIKSANLTKKFTVVDQSGHESVRDPTQTASKFEEDENVITNFDCEDDARNAKPTTLKQRNDLIGPPSDVALLRYVETIASVEGIRQRFHTLFEIPFNSVRRWQLVISRCLVTPQSADVQDLPECVEDESVHLVMMKGAPEVILGQCSKFAFNDEICDITDEFKESCQAAWEHFGCEGRRVIAFAQKHFIAKKDTKFSSDSNNYPNKDLIFLGLAAMIDPPRIETATAIQQAKDAGIKVFMITGDHPTAAMAIASQIGLITDLNDKVFVNNGIFSKNV</sequence>
<dbReference type="Gene3D" id="3.40.50.1000">
    <property type="entry name" value="HAD superfamily/HAD-like"/>
    <property type="match status" value="2"/>
</dbReference>
<dbReference type="GO" id="GO:0005886">
    <property type="term" value="C:plasma membrane"/>
    <property type="evidence" value="ECO:0007669"/>
    <property type="project" value="UniProtKB-SubCell"/>
</dbReference>
<dbReference type="Gene3D" id="3.40.1110.10">
    <property type="entry name" value="Calcium-transporting ATPase, cytoplasmic domain N"/>
    <property type="match status" value="2"/>
</dbReference>
<evidence type="ECO:0000259" key="9">
    <source>
        <dbReference type="SMART" id="SM00831"/>
    </source>
</evidence>
<dbReference type="Gene3D" id="2.70.150.10">
    <property type="entry name" value="Calcium-transporting ATPase, cytoplasmic transduction domain A"/>
    <property type="match status" value="1"/>
</dbReference>
<evidence type="ECO:0000256" key="5">
    <source>
        <dbReference type="ARBA" id="ARBA00022840"/>
    </source>
</evidence>
<dbReference type="Pfam" id="PF00122">
    <property type="entry name" value="E1-E2_ATPase"/>
    <property type="match status" value="1"/>
</dbReference>
<evidence type="ECO:0000313" key="11">
    <source>
        <dbReference type="WBParaSite" id="PDA_v2.g8645.t1"/>
    </source>
</evidence>
<dbReference type="InterPro" id="IPR018303">
    <property type="entry name" value="ATPase_P-typ_P_site"/>
</dbReference>
<reference evidence="11" key="1">
    <citation type="submission" date="2022-11" db="UniProtKB">
        <authorList>
            <consortium name="WormBaseParasite"/>
        </authorList>
    </citation>
    <scope>IDENTIFICATION</scope>
</reference>
<dbReference type="InterPro" id="IPR004014">
    <property type="entry name" value="ATPase_P-typ_cation-transptr_N"/>
</dbReference>
<dbReference type="GO" id="GO:1902600">
    <property type="term" value="P:proton transmembrane transport"/>
    <property type="evidence" value="ECO:0007669"/>
    <property type="project" value="TreeGrafter"/>
</dbReference>
<feature type="transmembrane region" description="Helical" evidence="8">
    <location>
        <begin position="325"/>
        <end position="353"/>
    </location>
</feature>
<keyword evidence="4" id="KW-0547">Nucleotide-binding</keyword>
<evidence type="ECO:0000256" key="3">
    <source>
        <dbReference type="ARBA" id="ARBA00022692"/>
    </source>
</evidence>
<dbReference type="Proteomes" id="UP000887578">
    <property type="component" value="Unplaced"/>
</dbReference>
<dbReference type="InterPro" id="IPR059000">
    <property type="entry name" value="ATPase_P-type_domA"/>
</dbReference>
<dbReference type="PANTHER" id="PTHR43294">
    <property type="entry name" value="SODIUM/POTASSIUM-TRANSPORTING ATPASE SUBUNIT ALPHA"/>
    <property type="match status" value="1"/>
</dbReference>
<keyword evidence="3 8" id="KW-0812">Transmembrane</keyword>
<dbReference type="SUPFAM" id="SSF81665">
    <property type="entry name" value="Calcium ATPase, transmembrane domain M"/>
    <property type="match status" value="1"/>
</dbReference>
<dbReference type="WBParaSite" id="PDA_v2.g8645.t1">
    <property type="protein sequence ID" value="PDA_v2.g8645.t1"/>
    <property type="gene ID" value="PDA_v2.g8645"/>
</dbReference>
<organism evidence="10 11">
    <name type="scientific">Panagrolaimus davidi</name>
    <dbReference type="NCBI Taxonomy" id="227884"/>
    <lineage>
        <taxon>Eukaryota</taxon>
        <taxon>Metazoa</taxon>
        <taxon>Ecdysozoa</taxon>
        <taxon>Nematoda</taxon>
        <taxon>Chromadorea</taxon>
        <taxon>Rhabditida</taxon>
        <taxon>Tylenchina</taxon>
        <taxon>Panagrolaimomorpha</taxon>
        <taxon>Panagrolaimoidea</taxon>
        <taxon>Panagrolaimidae</taxon>
        <taxon>Panagrolaimus</taxon>
    </lineage>
</organism>
<keyword evidence="6 8" id="KW-1133">Transmembrane helix</keyword>
<feature type="transmembrane region" description="Helical" evidence="8">
    <location>
        <begin position="98"/>
        <end position="123"/>
    </location>
</feature>
<feature type="transmembrane region" description="Helical" evidence="8">
    <location>
        <begin position="294"/>
        <end position="319"/>
    </location>
</feature>
<dbReference type="InterPro" id="IPR008250">
    <property type="entry name" value="ATPase_P-typ_transduc_dom_A_sf"/>
</dbReference>
<dbReference type="AlphaFoldDB" id="A0A914QXR0"/>
<dbReference type="GO" id="GO:0016887">
    <property type="term" value="F:ATP hydrolysis activity"/>
    <property type="evidence" value="ECO:0007669"/>
    <property type="project" value="InterPro"/>
</dbReference>